<dbReference type="RefSeq" id="XP_022461824.1">
    <property type="nucleotide sequence ID" value="XM_022603007.1"/>
</dbReference>
<dbReference type="AlphaFoldDB" id="W6MSQ1"/>
<dbReference type="HOGENOM" id="CLU_642606_0_0_1"/>
<dbReference type="InterPro" id="IPR004026">
    <property type="entry name" value="Ada_DNA_repair_Zn-bd"/>
</dbReference>
<dbReference type="Gene3D" id="1.10.10.60">
    <property type="entry name" value="Homeodomain-like"/>
    <property type="match status" value="1"/>
</dbReference>
<sequence>MPYSTEATKWNAFQYNDPFSADKFVVCHIPLKTCCRPNCDMGFQTSNRSHVKFVDSVEEAEAAGFVKCGSCLGSKPNDSNVFSIDVDLLVKTVESVNRQIGFIQPLMDSGSETESEIQESLIKKNRAKRDMVTKNETDHVKLIDLACRHIALAAACAIFNTDDEENVGSPGDDGIKRRKKKRGGVLGFKELAAKSKLSPWHFHRVFKNMTGMTPKTYGDKCWDFLLKYKDSNNGANAITIPNQIATVSSVVLESPKSGTSELSKPSPDALSPKTPESYISESYDFNFDGSNSLGDEEFAGPRERFNSISVPTGFESNHSRSVSHSSGYSPSIRSFDDVLVPVDITKNMGLENLESLDHWDLSSGLFVDSFARQFPPQAFSSEMGVPLLSNPEADAFVNYQSPEASNEKLPFSNEDWFSSSVMHDYAY</sequence>
<evidence type="ECO:0000259" key="2">
    <source>
        <dbReference type="Pfam" id="PF02805"/>
    </source>
</evidence>
<feature type="domain" description="Ada DNA repair metal-binding" evidence="2">
    <location>
        <begin position="9"/>
        <end position="71"/>
    </location>
</feature>
<organism evidence="3 4">
    <name type="scientific">Kuraishia capsulata CBS 1993</name>
    <dbReference type="NCBI Taxonomy" id="1382522"/>
    <lineage>
        <taxon>Eukaryota</taxon>
        <taxon>Fungi</taxon>
        <taxon>Dikarya</taxon>
        <taxon>Ascomycota</taxon>
        <taxon>Saccharomycotina</taxon>
        <taxon>Pichiomycetes</taxon>
        <taxon>Pichiales</taxon>
        <taxon>Pichiaceae</taxon>
        <taxon>Kuraishia</taxon>
    </lineage>
</organism>
<evidence type="ECO:0000256" key="1">
    <source>
        <dbReference type="ARBA" id="ARBA00023159"/>
    </source>
</evidence>
<evidence type="ECO:0000313" key="4">
    <source>
        <dbReference type="Proteomes" id="UP000019384"/>
    </source>
</evidence>
<dbReference type="EMBL" id="HG793131">
    <property type="protein sequence ID" value="CDK29841.1"/>
    <property type="molecule type" value="Genomic_DNA"/>
</dbReference>
<name>W6MSQ1_9ASCO</name>
<dbReference type="GO" id="GO:0003677">
    <property type="term" value="F:DNA binding"/>
    <property type="evidence" value="ECO:0007669"/>
    <property type="project" value="InterPro"/>
</dbReference>
<dbReference type="Pfam" id="PF02805">
    <property type="entry name" value="Ada_Zn_binding"/>
    <property type="match status" value="1"/>
</dbReference>
<proteinExistence type="predicted"/>
<reference evidence="3" key="1">
    <citation type="submission" date="2013-12" db="EMBL/GenBank/DDBJ databases">
        <authorList>
            <person name="Genoscope - CEA"/>
        </authorList>
    </citation>
    <scope>NUCLEOTIDE SEQUENCE</scope>
    <source>
        <strain evidence="3">CBS 1993</strain>
    </source>
</reference>
<dbReference type="STRING" id="1382522.W6MSQ1"/>
<accession>W6MSQ1</accession>
<dbReference type="GO" id="GO:0008270">
    <property type="term" value="F:zinc ion binding"/>
    <property type="evidence" value="ECO:0007669"/>
    <property type="project" value="InterPro"/>
</dbReference>
<dbReference type="InterPro" id="IPR035451">
    <property type="entry name" value="Ada-like_dom_sf"/>
</dbReference>
<dbReference type="SUPFAM" id="SSF46689">
    <property type="entry name" value="Homeodomain-like"/>
    <property type="match status" value="1"/>
</dbReference>
<reference evidence="3" key="2">
    <citation type="submission" date="2014-02" db="EMBL/GenBank/DDBJ databases">
        <title>Complete DNA sequence of /Kuraishia capsulata/ illustrates novel genomic features among budding yeasts (/Saccharomycotina/).</title>
        <authorList>
            <person name="Morales L."/>
            <person name="Noel B."/>
            <person name="Porcel B."/>
            <person name="Marcet-Houben M."/>
            <person name="Hullo M-F."/>
            <person name="Sacerdot C."/>
            <person name="Tekaia F."/>
            <person name="Leh-Louis V."/>
            <person name="Despons L."/>
            <person name="Khanna V."/>
            <person name="Aury J-M."/>
            <person name="Barbe V."/>
            <person name="Couloux A."/>
            <person name="Labadie K."/>
            <person name="Pelletier E."/>
            <person name="Souciet J-L."/>
            <person name="Boekhout T."/>
            <person name="Gabaldon T."/>
            <person name="Wincker P."/>
            <person name="Dujon B."/>
        </authorList>
    </citation>
    <scope>NUCLEOTIDE SEQUENCE</scope>
    <source>
        <strain evidence="3">CBS 1993</strain>
    </source>
</reference>
<dbReference type="Proteomes" id="UP000019384">
    <property type="component" value="Unassembled WGS sequence"/>
</dbReference>
<dbReference type="Gene3D" id="3.40.10.10">
    <property type="entry name" value="DNA Methylphosphotriester Repair Domain"/>
    <property type="match status" value="1"/>
</dbReference>
<keyword evidence="4" id="KW-1185">Reference proteome</keyword>
<dbReference type="SUPFAM" id="SSF57884">
    <property type="entry name" value="Ada DNA repair protein, N-terminal domain (N-Ada 10)"/>
    <property type="match status" value="1"/>
</dbReference>
<gene>
    <name evidence="3" type="ORF">KUCA_T00005835001</name>
</gene>
<evidence type="ECO:0000313" key="3">
    <source>
        <dbReference type="EMBL" id="CDK29841.1"/>
    </source>
</evidence>
<dbReference type="GO" id="GO:0006355">
    <property type="term" value="P:regulation of DNA-templated transcription"/>
    <property type="evidence" value="ECO:0007669"/>
    <property type="project" value="InterPro"/>
</dbReference>
<dbReference type="GeneID" id="34523212"/>
<dbReference type="InterPro" id="IPR009057">
    <property type="entry name" value="Homeodomain-like_sf"/>
</dbReference>
<dbReference type="OrthoDB" id="2447880at2759"/>
<protein>
    <recommendedName>
        <fullName evidence="2">Ada DNA repair metal-binding domain-containing protein</fullName>
    </recommendedName>
</protein>
<keyword evidence="1" id="KW-0010">Activator</keyword>
<dbReference type="GO" id="GO:0008168">
    <property type="term" value="F:methyltransferase activity"/>
    <property type="evidence" value="ECO:0007669"/>
    <property type="project" value="InterPro"/>
</dbReference>
<dbReference type="GO" id="GO:0006281">
    <property type="term" value="P:DNA repair"/>
    <property type="evidence" value="ECO:0007669"/>
    <property type="project" value="InterPro"/>
</dbReference>